<dbReference type="RefSeq" id="WP_338393672.1">
    <property type="nucleotide sequence ID" value="NZ_AP025314.1"/>
</dbReference>
<keyword evidence="3" id="KW-1185">Reference proteome</keyword>
<evidence type="ECO:0000313" key="3">
    <source>
        <dbReference type="Proteomes" id="UP001348817"/>
    </source>
</evidence>
<dbReference type="Proteomes" id="UP001348817">
    <property type="component" value="Chromosome"/>
</dbReference>
<accession>A0AAU9DC53</accession>
<evidence type="ECO:0000256" key="1">
    <source>
        <dbReference type="SAM" id="Phobius"/>
    </source>
</evidence>
<keyword evidence="1" id="KW-1133">Transmembrane helix</keyword>
<proteinExistence type="predicted"/>
<dbReference type="AlphaFoldDB" id="A0AAU9DC53"/>
<reference evidence="2 3" key="1">
    <citation type="submission" date="2021-12" db="EMBL/GenBank/DDBJ databases">
        <title>Genome sequencing of bacteria with rrn-lacking chromosome and rrn-plasmid.</title>
        <authorList>
            <person name="Anda M."/>
            <person name="Iwasaki W."/>
        </authorList>
    </citation>
    <scope>NUCLEOTIDE SEQUENCE [LARGE SCALE GENOMIC DNA]</scope>
    <source>
        <strain evidence="2 3">DSM 100852</strain>
    </source>
</reference>
<evidence type="ECO:0000313" key="2">
    <source>
        <dbReference type="EMBL" id="BDD08410.1"/>
    </source>
</evidence>
<dbReference type="Pfam" id="PF09527">
    <property type="entry name" value="ATPase_gene1"/>
    <property type="match status" value="1"/>
</dbReference>
<protein>
    <recommendedName>
        <fullName evidence="4">AtpZ/AtpI family protein</fullName>
    </recommendedName>
</protein>
<dbReference type="InterPro" id="IPR032820">
    <property type="entry name" value="ATPase_put"/>
</dbReference>
<dbReference type="KEGG" id="fax:FUAX_08420"/>
<organism evidence="2 3">
    <name type="scientific">Fulvitalea axinellae</name>
    <dbReference type="NCBI Taxonomy" id="1182444"/>
    <lineage>
        <taxon>Bacteria</taxon>
        <taxon>Pseudomonadati</taxon>
        <taxon>Bacteroidota</taxon>
        <taxon>Cytophagia</taxon>
        <taxon>Cytophagales</taxon>
        <taxon>Persicobacteraceae</taxon>
        <taxon>Fulvitalea</taxon>
    </lineage>
</organism>
<feature type="transmembrane region" description="Helical" evidence="1">
    <location>
        <begin position="21"/>
        <end position="39"/>
    </location>
</feature>
<sequence>MPRQKSGKGNWRKHSAGYAKYSGLAVQMGATLFICYWIGAKIDEWAGGGRLFTILLTVLGVLGVIYSLIRSLTKDIDDDGKENT</sequence>
<dbReference type="EMBL" id="AP025314">
    <property type="protein sequence ID" value="BDD08410.1"/>
    <property type="molecule type" value="Genomic_DNA"/>
</dbReference>
<gene>
    <name evidence="2" type="ORF">FUAX_08420</name>
</gene>
<evidence type="ECO:0008006" key="4">
    <source>
        <dbReference type="Google" id="ProtNLM"/>
    </source>
</evidence>
<feature type="transmembrane region" description="Helical" evidence="1">
    <location>
        <begin position="51"/>
        <end position="69"/>
    </location>
</feature>
<keyword evidence="1" id="KW-0812">Transmembrane</keyword>
<name>A0AAU9DC53_9BACT</name>
<keyword evidence="1" id="KW-0472">Membrane</keyword>